<reference evidence="1 2" key="1">
    <citation type="journal article" date="2013" name="Curr. Biol.">
        <title>The Genome of the Foraminiferan Reticulomyxa filosa.</title>
        <authorList>
            <person name="Glockner G."/>
            <person name="Hulsmann N."/>
            <person name="Schleicher M."/>
            <person name="Noegel A.A."/>
            <person name="Eichinger L."/>
            <person name="Gallinger C."/>
            <person name="Pawlowski J."/>
            <person name="Sierra R."/>
            <person name="Euteneuer U."/>
            <person name="Pillet L."/>
            <person name="Moustafa A."/>
            <person name="Platzer M."/>
            <person name="Groth M."/>
            <person name="Szafranski K."/>
            <person name="Schliwa M."/>
        </authorList>
    </citation>
    <scope>NUCLEOTIDE SEQUENCE [LARGE SCALE GENOMIC DNA]</scope>
</reference>
<dbReference type="Proteomes" id="UP000023152">
    <property type="component" value="Unassembled WGS sequence"/>
</dbReference>
<proteinExistence type="predicted"/>
<organism evidence="1 2">
    <name type="scientific">Reticulomyxa filosa</name>
    <dbReference type="NCBI Taxonomy" id="46433"/>
    <lineage>
        <taxon>Eukaryota</taxon>
        <taxon>Sar</taxon>
        <taxon>Rhizaria</taxon>
        <taxon>Retaria</taxon>
        <taxon>Foraminifera</taxon>
        <taxon>Monothalamids</taxon>
        <taxon>Reticulomyxidae</taxon>
        <taxon>Reticulomyxa</taxon>
    </lineage>
</organism>
<name>X6L713_RETFI</name>
<dbReference type="EMBL" id="ASPP01050075">
    <property type="protein sequence ID" value="ETN97327.1"/>
    <property type="molecule type" value="Genomic_DNA"/>
</dbReference>
<comment type="caution">
    <text evidence="1">The sequence shown here is derived from an EMBL/GenBank/DDBJ whole genome shotgun (WGS) entry which is preliminary data.</text>
</comment>
<dbReference type="AlphaFoldDB" id="X6L713"/>
<keyword evidence="2" id="KW-1185">Reference proteome</keyword>
<accession>X6L713</accession>
<evidence type="ECO:0000313" key="1">
    <source>
        <dbReference type="EMBL" id="ETN97327.1"/>
    </source>
</evidence>
<evidence type="ECO:0000313" key="2">
    <source>
        <dbReference type="Proteomes" id="UP000023152"/>
    </source>
</evidence>
<protein>
    <submittedName>
        <fullName evidence="1">Uncharacterized protein</fullName>
    </submittedName>
</protein>
<sequence length="142" mass="16210">MKSNHVSQNVGKPQHDCKFVVTIRDTPTSNEGVNGEAKENDNIENQQGKLEFYAYLKIEGIRVYGSKDTPLRFVKTQGMQEIIESGIPASVLDEYEGPMLKKCEQFYTNLFEWEESQLLWEIGFKKVNNNNDNNKKTAGSKT</sequence>
<gene>
    <name evidence="1" type="ORF">RFI_40203</name>
</gene>